<proteinExistence type="predicted"/>
<reference evidence="1" key="1">
    <citation type="submission" date="2014-09" db="EMBL/GenBank/DDBJ databases">
        <authorList>
            <person name="Magalhaes I.L.F."/>
            <person name="Oliveira U."/>
            <person name="Santos F.R."/>
            <person name="Vidigal T.H.D.A."/>
            <person name="Brescovit A.D."/>
            <person name="Santos A.J."/>
        </authorList>
    </citation>
    <scope>NUCLEOTIDE SEQUENCE</scope>
    <source>
        <tissue evidence="1">Shoot tissue taken approximately 20 cm above the soil surface</tissue>
    </source>
</reference>
<dbReference type="EMBL" id="GBRH01211073">
    <property type="protein sequence ID" value="JAD86822.1"/>
    <property type="molecule type" value="Transcribed_RNA"/>
</dbReference>
<sequence>MKTKHDATIMAIAAPFETPWWFLRVCVTDMAEISGPYTARYGIAVVPLPPQ</sequence>
<evidence type="ECO:0000313" key="1">
    <source>
        <dbReference type="EMBL" id="JAD86822.1"/>
    </source>
</evidence>
<name>A0A0A9DSR4_ARUDO</name>
<reference evidence="1" key="2">
    <citation type="journal article" date="2015" name="Data Brief">
        <title>Shoot transcriptome of the giant reed, Arundo donax.</title>
        <authorList>
            <person name="Barrero R.A."/>
            <person name="Guerrero F.D."/>
            <person name="Moolhuijzen P."/>
            <person name="Goolsby J.A."/>
            <person name="Tidwell J."/>
            <person name="Bellgard S.E."/>
            <person name="Bellgard M.I."/>
        </authorList>
    </citation>
    <scope>NUCLEOTIDE SEQUENCE</scope>
    <source>
        <tissue evidence="1">Shoot tissue taken approximately 20 cm above the soil surface</tissue>
    </source>
</reference>
<accession>A0A0A9DSR4</accession>
<protein>
    <submittedName>
        <fullName evidence="1">Uncharacterized protein</fullName>
    </submittedName>
</protein>
<dbReference type="AlphaFoldDB" id="A0A0A9DSR4"/>
<organism evidence="1">
    <name type="scientific">Arundo donax</name>
    <name type="common">Giant reed</name>
    <name type="synonym">Donax arundinaceus</name>
    <dbReference type="NCBI Taxonomy" id="35708"/>
    <lineage>
        <taxon>Eukaryota</taxon>
        <taxon>Viridiplantae</taxon>
        <taxon>Streptophyta</taxon>
        <taxon>Embryophyta</taxon>
        <taxon>Tracheophyta</taxon>
        <taxon>Spermatophyta</taxon>
        <taxon>Magnoliopsida</taxon>
        <taxon>Liliopsida</taxon>
        <taxon>Poales</taxon>
        <taxon>Poaceae</taxon>
        <taxon>PACMAD clade</taxon>
        <taxon>Arundinoideae</taxon>
        <taxon>Arundineae</taxon>
        <taxon>Arundo</taxon>
    </lineage>
</organism>